<dbReference type="Pfam" id="PF01841">
    <property type="entry name" value="Transglut_core"/>
    <property type="match status" value="1"/>
</dbReference>
<dbReference type="SMART" id="SM00460">
    <property type="entry name" value="TGc"/>
    <property type="match status" value="1"/>
</dbReference>
<gene>
    <name evidence="2" type="ORF">GCM10008106_02410</name>
</gene>
<keyword evidence="3" id="KW-1185">Reference proteome</keyword>
<proteinExistence type="predicted"/>
<dbReference type="InterPro" id="IPR002931">
    <property type="entry name" value="Transglutaminase-like"/>
</dbReference>
<name>A0A8J3G415_9BACT</name>
<sequence>MKLCIQHTSQYSYNQPVQLNVHVINLIPQFRNYFKLDSQEIQLMPNPQGLQTRLDLEGNLHHQAWFEGFTESLAVQISYELSIQELNPYGFILNPTFSFSQLGLAYDENDYRLLKPFLEVAISNPDIRLFTFEILKESDEAVSFLGKLVSQVHAQWRYEVRQEIGVWSPEQTFYAKHGSCRDLAWMLIQMLRSAGFAARFVSGYAFNPELEEGHELHAWTEVYLPGAGWIGLDPSLGLLTDHHYIPLACSADFERAAPIIGTYGGKATSVLETYVSMMAN</sequence>
<dbReference type="PANTHER" id="PTHR33490">
    <property type="entry name" value="BLR5614 PROTEIN-RELATED"/>
    <property type="match status" value="1"/>
</dbReference>
<dbReference type="Proteomes" id="UP000642809">
    <property type="component" value="Unassembled WGS sequence"/>
</dbReference>
<evidence type="ECO:0000313" key="2">
    <source>
        <dbReference type="EMBL" id="GHB25173.1"/>
    </source>
</evidence>
<evidence type="ECO:0000259" key="1">
    <source>
        <dbReference type="SMART" id="SM00460"/>
    </source>
</evidence>
<dbReference type="AlphaFoldDB" id="A0A8J3G415"/>
<reference evidence="2" key="1">
    <citation type="journal article" date="2014" name="Int. J. Syst. Evol. Microbiol.">
        <title>Complete genome sequence of Corynebacterium casei LMG S-19264T (=DSM 44701T), isolated from a smear-ripened cheese.</title>
        <authorList>
            <consortium name="US DOE Joint Genome Institute (JGI-PGF)"/>
            <person name="Walter F."/>
            <person name="Albersmeier A."/>
            <person name="Kalinowski J."/>
            <person name="Ruckert C."/>
        </authorList>
    </citation>
    <scope>NUCLEOTIDE SEQUENCE</scope>
    <source>
        <strain evidence="2">KCTC 23224</strain>
    </source>
</reference>
<feature type="domain" description="Transglutaminase-like" evidence="1">
    <location>
        <begin position="172"/>
        <end position="236"/>
    </location>
</feature>
<dbReference type="InterPro" id="IPR013589">
    <property type="entry name" value="Bac_transglu_N"/>
</dbReference>
<dbReference type="InterPro" id="IPR038765">
    <property type="entry name" value="Papain-like_cys_pep_sf"/>
</dbReference>
<comment type="caution">
    <text evidence="2">The sequence shown here is derived from an EMBL/GenBank/DDBJ whole genome shotgun (WGS) entry which is preliminary data.</text>
</comment>
<dbReference type="RefSeq" id="WP_229800444.1">
    <property type="nucleotide sequence ID" value="NZ_BMYF01000001.1"/>
</dbReference>
<reference evidence="2" key="2">
    <citation type="submission" date="2020-09" db="EMBL/GenBank/DDBJ databases">
        <authorList>
            <person name="Sun Q."/>
            <person name="Kim S."/>
        </authorList>
    </citation>
    <scope>NUCLEOTIDE SEQUENCE</scope>
    <source>
        <strain evidence="2">KCTC 23224</strain>
    </source>
</reference>
<dbReference type="Gene3D" id="3.10.620.30">
    <property type="match status" value="1"/>
</dbReference>
<dbReference type="PANTHER" id="PTHR33490:SF1">
    <property type="entry name" value="SLL1233 PROTEIN"/>
    <property type="match status" value="1"/>
</dbReference>
<dbReference type="SUPFAM" id="SSF54001">
    <property type="entry name" value="Cysteine proteinases"/>
    <property type="match status" value="1"/>
</dbReference>
<accession>A0A8J3G415</accession>
<dbReference type="EMBL" id="BMYF01000001">
    <property type="protein sequence ID" value="GHB25173.1"/>
    <property type="molecule type" value="Genomic_DNA"/>
</dbReference>
<evidence type="ECO:0000313" key="3">
    <source>
        <dbReference type="Proteomes" id="UP000642809"/>
    </source>
</evidence>
<dbReference type="Pfam" id="PF08379">
    <property type="entry name" value="Bact_transglu_N"/>
    <property type="match status" value="1"/>
</dbReference>
<protein>
    <recommendedName>
        <fullName evidence="1">Transglutaminase-like domain-containing protein</fullName>
    </recommendedName>
</protein>
<organism evidence="2 3">
    <name type="scientific">Mongoliitalea lutea</name>
    <dbReference type="NCBI Taxonomy" id="849756"/>
    <lineage>
        <taxon>Bacteria</taxon>
        <taxon>Pseudomonadati</taxon>
        <taxon>Bacteroidota</taxon>
        <taxon>Cytophagia</taxon>
        <taxon>Cytophagales</taxon>
        <taxon>Cyclobacteriaceae</taxon>
        <taxon>Mongoliitalea</taxon>
    </lineage>
</organism>